<evidence type="ECO:0000256" key="1">
    <source>
        <dbReference type="SAM" id="MobiDB-lite"/>
    </source>
</evidence>
<dbReference type="EMBL" id="MU006219">
    <property type="protein sequence ID" value="KAF2830912.1"/>
    <property type="molecule type" value="Genomic_DNA"/>
</dbReference>
<evidence type="ECO:0000313" key="3">
    <source>
        <dbReference type="Proteomes" id="UP000799424"/>
    </source>
</evidence>
<accession>A0A6A7ACC9</accession>
<organism evidence="2 3">
    <name type="scientific">Ophiobolus disseminans</name>
    <dbReference type="NCBI Taxonomy" id="1469910"/>
    <lineage>
        <taxon>Eukaryota</taxon>
        <taxon>Fungi</taxon>
        <taxon>Dikarya</taxon>
        <taxon>Ascomycota</taxon>
        <taxon>Pezizomycotina</taxon>
        <taxon>Dothideomycetes</taxon>
        <taxon>Pleosporomycetidae</taxon>
        <taxon>Pleosporales</taxon>
        <taxon>Pleosporineae</taxon>
        <taxon>Phaeosphaeriaceae</taxon>
        <taxon>Ophiobolus</taxon>
    </lineage>
</organism>
<keyword evidence="3" id="KW-1185">Reference proteome</keyword>
<dbReference type="Gene3D" id="3.40.390.10">
    <property type="entry name" value="Collagenase (Catalytic Domain)"/>
    <property type="match status" value="1"/>
</dbReference>
<dbReference type="GO" id="GO:0008237">
    <property type="term" value="F:metallopeptidase activity"/>
    <property type="evidence" value="ECO:0007669"/>
    <property type="project" value="InterPro"/>
</dbReference>
<dbReference type="OrthoDB" id="3771317at2759"/>
<gene>
    <name evidence="2" type="ORF">CC86DRAFT_283814</name>
</gene>
<feature type="region of interest" description="Disordered" evidence="1">
    <location>
        <begin position="194"/>
        <end position="237"/>
    </location>
</feature>
<evidence type="ECO:0000313" key="2">
    <source>
        <dbReference type="EMBL" id="KAF2830912.1"/>
    </source>
</evidence>
<proteinExistence type="predicted"/>
<dbReference type="AlphaFoldDB" id="A0A6A7ACC9"/>
<name>A0A6A7ACC9_9PLEO</name>
<sequence length="252" mass="27544">MGDPKYRPASLEFWFGSEHNNDASFAKIRGVFDNFVGQNTDGTGSDRLGQTTVRNEDYWVPSTDEGGDGTTMFCSIVKDGKTAAAYFKTFESKAAMHFCDKVFDRGNLEALTANNCANVGDQISTKKWTKNFIGANVLHEFMHNPRIGRDAALKRIGDVAYGAWLCRQLAIDQDIERRKKTIYNADTYNCGRSFSEPRDESGDTDNAADNGVADSDPESDDPTNGACDCGESSCTPDSRACCANGSCLPLED</sequence>
<dbReference type="InterPro" id="IPR024079">
    <property type="entry name" value="MetalloPept_cat_dom_sf"/>
</dbReference>
<evidence type="ECO:0008006" key="4">
    <source>
        <dbReference type="Google" id="ProtNLM"/>
    </source>
</evidence>
<reference evidence="2" key="1">
    <citation type="journal article" date="2020" name="Stud. Mycol.">
        <title>101 Dothideomycetes genomes: a test case for predicting lifestyles and emergence of pathogens.</title>
        <authorList>
            <person name="Haridas S."/>
            <person name="Albert R."/>
            <person name="Binder M."/>
            <person name="Bloem J."/>
            <person name="Labutti K."/>
            <person name="Salamov A."/>
            <person name="Andreopoulos B."/>
            <person name="Baker S."/>
            <person name="Barry K."/>
            <person name="Bills G."/>
            <person name="Bluhm B."/>
            <person name="Cannon C."/>
            <person name="Castanera R."/>
            <person name="Culley D."/>
            <person name="Daum C."/>
            <person name="Ezra D."/>
            <person name="Gonzalez J."/>
            <person name="Henrissat B."/>
            <person name="Kuo A."/>
            <person name="Liang C."/>
            <person name="Lipzen A."/>
            <person name="Lutzoni F."/>
            <person name="Magnuson J."/>
            <person name="Mondo S."/>
            <person name="Nolan M."/>
            <person name="Ohm R."/>
            <person name="Pangilinan J."/>
            <person name="Park H.-J."/>
            <person name="Ramirez L."/>
            <person name="Alfaro M."/>
            <person name="Sun H."/>
            <person name="Tritt A."/>
            <person name="Yoshinaga Y."/>
            <person name="Zwiers L.-H."/>
            <person name="Turgeon B."/>
            <person name="Goodwin S."/>
            <person name="Spatafora J."/>
            <person name="Crous P."/>
            <person name="Grigoriev I."/>
        </authorList>
    </citation>
    <scope>NUCLEOTIDE SEQUENCE</scope>
    <source>
        <strain evidence="2">CBS 113818</strain>
    </source>
</reference>
<dbReference type="Proteomes" id="UP000799424">
    <property type="component" value="Unassembled WGS sequence"/>
</dbReference>
<protein>
    <recommendedName>
        <fullName evidence="4">Lysine-specific metallo-endopeptidase domain-containing protein</fullName>
    </recommendedName>
</protein>